<name>A0AAD3XJB7_NEPGR</name>
<dbReference type="Proteomes" id="UP001279734">
    <property type="component" value="Unassembled WGS sequence"/>
</dbReference>
<dbReference type="InterPro" id="IPR055315">
    <property type="entry name" value="Cramped-like"/>
</dbReference>
<evidence type="ECO:0000256" key="1">
    <source>
        <dbReference type="SAM" id="MobiDB-lite"/>
    </source>
</evidence>
<dbReference type="EMBL" id="BSYO01000006">
    <property type="protein sequence ID" value="GMH06659.1"/>
    <property type="molecule type" value="Genomic_DNA"/>
</dbReference>
<evidence type="ECO:0000313" key="3">
    <source>
        <dbReference type="Proteomes" id="UP001279734"/>
    </source>
</evidence>
<dbReference type="PANTHER" id="PTHR21677:SF4">
    <property type="entry name" value="TSL-KINASE INTERACTING-LIKE PROTEIN"/>
    <property type="match status" value="1"/>
</dbReference>
<comment type="caution">
    <text evidence="2">The sequence shown here is derived from an EMBL/GenBank/DDBJ whole genome shotgun (WGS) entry which is preliminary data.</text>
</comment>
<feature type="region of interest" description="Disordered" evidence="1">
    <location>
        <begin position="1"/>
        <end position="49"/>
    </location>
</feature>
<dbReference type="PANTHER" id="PTHR21677">
    <property type="entry name" value="CRAMPED PROTEIN"/>
    <property type="match status" value="1"/>
</dbReference>
<evidence type="ECO:0008006" key="4">
    <source>
        <dbReference type="Google" id="ProtNLM"/>
    </source>
</evidence>
<accession>A0AAD3XJB7</accession>
<keyword evidence="3" id="KW-1185">Reference proteome</keyword>
<feature type="region of interest" description="Disordered" evidence="1">
    <location>
        <begin position="237"/>
        <end position="256"/>
    </location>
</feature>
<evidence type="ECO:0000313" key="2">
    <source>
        <dbReference type="EMBL" id="GMH06659.1"/>
    </source>
</evidence>
<gene>
    <name evidence="2" type="ORF">Nepgr_008499</name>
</gene>
<proteinExistence type="predicted"/>
<reference evidence="2" key="1">
    <citation type="submission" date="2023-05" db="EMBL/GenBank/DDBJ databases">
        <title>Nepenthes gracilis genome sequencing.</title>
        <authorList>
            <person name="Fukushima K."/>
        </authorList>
    </citation>
    <scope>NUCLEOTIDE SEQUENCE</scope>
    <source>
        <strain evidence="2">SING2019-196</strain>
    </source>
</reference>
<sequence length="475" mass="51944">MTSTKKRKEKALGASTKQNVVKTHKSVKKSTGCSNGRKHKVSKHGKHFLDAKDEPTSAFQGEGLLTHDKDTPVETNDEVPSMEIEHKQTPHFSPKIKLQLFPLDERIRLGLEKDGHNPYLELTLRARKKVSSVLNHLKNKWGSSSIAAGEPMLFPFDIMLENLASYRRWTLNDISISAGDVYAHFGNPAVFRLRYGWFTIQPNTPCIPTASTPIVDCSEPEFLENAHNTISEATCGTKKQPEVTGELRPSNTSEPSNMAAVEQLSSARVLNSKESCVDNALSHTSFLWSDFLTNTSIGGLISEASILGKINIPDTISNGTRSAVPPDQLILDSLDAFIADQLKCAQEPPNVSLGIPSSILDAEETCHSFAFQKSPSSGKDLGAGGSVLSVPSSNVCIEPYKNLERTEVNTKHALLDINSCQEPKTDPLTCFRGAHNDESSLGLSGIKWNDSLGPFDLGPPSQQIIMGDSLHQWIF</sequence>
<dbReference type="GO" id="GO:0003682">
    <property type="term" value="F:chromatin binding"/>
    <property type="evidence" value="ECO:0007669"/>
    <property type="project" value="InterPro"/>
</dbReference>
<organism evidence="2 3">
    <name type="scientific">Nepenthes gracilis</name>
    <name type="common">Slender pitcher plant</name>
    <dbReference type="NCBI Taxonomy" id="150966"/>
    <lineage>
        <taxon>Eukaryota</taxon>
        <taxon>Viridiplantae</taxon>
        <taxon>Streptophyta</taxon>
        <taxon>Embryophyta</taxon>
        <taxon>Tracheophyta</taxon>
        <taxon>Spermatophyta</taxon>
        <taxon>Magnoliopsida</taxon>
        <taxon>eudicotyledons</taxon>
        <taxon>Gunneridae</taxon>
        <taxon>Pentapetalae</taxon>
        <taxon>Caryophyllales</taxon>
        <taxon>Nepenthaceae</taxon>
        <taxon>Nepenthes</taxon>
    </lineage>
</organism>
<protein>
    <recommendedName>
        <fullName evidence="4">TSL-kinase interacting protein 1</fullName>
    </recommendedName>
</protein>
<dbReference type="GO" id="GO:0007389">
    <property type="term" value="P:pattern specification process"/>
    <property type="evidence" value="ECO:0007669"/>
    <property type="project" value="TreeGrafter"/>
</dbReference>
<dbReference type="GO" id="GO:0005634">
    <property type="term" value="C:nucleus"/>
    <property type="evidence" value="ECO:0007669"/>
    <property type="project" value="TreeGrafter"/>
</dbReference>
<feature type="compositionally biased region" description="Basic residues" evidence="1">
    <location>
        <begin position="36"/>
        <end position="46"/>
    </location>
</feature>
<dbReference type="AlphaFoldDB" id="A0AAD3XJB7"/>